<dbReference type="Proteomes" id="UP000054018">
    <property type="component" value="Unassembled WGS sequence"/>
</dbReference>
<feature type="compositionally biased region" description="Basic and acidic residues" evidence="1">
    <location>
        <begin position="12"/>
        <end position="29"/>
    </location>
</feature>
<proteinExistence type="predicted"/>
<feature type="compositionally biased region" description="Polar residues" evidence="1">
    <location>
        <begin position="1"/>
        <end position="11"/>
    </location>
</feature>
<accession>A0A0C9Z3T1</accession>
<evidence type="ECO:0000256" key="1">
    <source>
        <dbReference type="SAM" id="MobiDB-lite"/>
    </source>
</evidence>
<evidence type="ECO:0000313" key="3">
    <source>
        <dbReference type="Proteomes" id="UP000054018"/>
    </source>
</evidence>
<gene>
    <name evidence="2" type="ORF">PISMIDRAFT_236504</name>
</gene>
<keyword evidence="3" id="KW-1185">Reference proteome</keyword>
<sequence length="71" mass="7809">MHHSTKWTSVNLHEKPSNHDRGGGGRETDLTGGINARGPVNGGTDTFRIFIYVYLCRRSNSTLRGDGSFTT</sequence>
<dbReference type="HOGENOM" id="CLU_2740971_0_0_1"/>
<evidence type="ECO:0000313" key="2">
    <source>
        <dbReference type="EMBL" id="KIK17047.1"/>
    </source>
</evidence>
<feature type="region of interest" description="Disordered" evidence="1">
    <location>
        <begin position="1"/>
        <end position="38"/>
    </location>
</feature>
<reference evidence="2 3" key="1">
    <citation type="submission" date="2014-04" db="EMBL/GenBank/DDBJ databases">
        <authorList>
            <consortium name="DOE Joint Genome Institute"/>
            <person name="Kuo A."/>
            <person name="Kohler A."/>
            <person name="Costa M.D."/>
            <person name="Nagy L.G."/>
            <person name="Floudas D."/>
            <person name="Copeland A."/>
            <person name="Barry K.W."/>
            <person name="Cichocki N."/>
            <person name="Veneault-Fourrey C."/>
            <person name="LaButti K."/>
            <person name="Lindquist E.A."/>
            <person name="Lipzen A."/>
            <person name="Lundell T."/>
            <person name="Morin E."/>
            <person name="Murat C."/>
            <person name="Sun H."/>
            <person name="Tunlid A."/>
            <person name="Henrissat B."/>
            <person name="Grigoriev I.V."/>
            <person name="Hibbett D.S."/>
            <person name="Martin F."/>
            <person name="Nordberg H.P."/>
            <person name="Cantor M.N."/>
            <person name="Hua S.X."/>
        </authorList>
    </citation>
    <scope>NUCLEOTIDE SEQUENCE [LARGE SCALE GENOMIC DNA]</scope>
    <source>
        <strain evidence="2 3">441</strain>
    </source>
</reference>
<name>A0A0C9Z3T1_9AGAM</name>
<dbReference type="AlphaFoldDB" id="A0A0C9Z3T1"/>
<reference evidence="3" key="2">
    <citation type="submission" date="2015-01" db="EMBL/GenBank/DDBJ databases">
        <title>Evolutionary Origins and Diversification of the Mycorrhizal Mutualists.</title>
        <authorList>
            <consortium name="DOE Joint Genome Institute"/>
            <consortium name="Mycorrhizal Genomics Consortium"/>
            <person name="Kohler A."/>
            <person name="Kuo A."/>
            <person name="Nagy L.G."/>
            <person name="Floudas D."/>
            <person name="Copeland A."/>
            <person name="Barry K.W."/>
            <person name="Cichocki N."/>
            <person name="Veneault-Fourrey C."/>
            <person name="LaButti K."/>
            <person name="Lindquist E.A."/>
            <person name="Lipzen A."/>
            <person name="Lundell T."/>
            <person name="Morin E."/>
            <person name="Murat C."/>
            <person name="Riley R."/>
            <person name="Ohm R."/>
            <person name="Sun H."/>
            <person name="Tunlid A."/>
            <person name="Henrissat B."/>
            <person name="Grigoriev I.V."/>
            <person name="Hibbett D.S."/>
            <person name="Martin F."/>
        </authorList>
    </citation>
    <scope>NUCLEOTIDE SEQUENCE [LARGE SCALE GENOMIC DNA]</scope>
    <source>
        <strain evidence="3">441</strain>
    </source>
</reference>
<dbReference type="EMBL" id="KN833839">
    <property type="protein sequence ID" value="KIK17047.1"/>
    <property type="molecule type" value="Genomic_DNA"/>
</dbReference>
<organism evidence="2 3">
    <name type="scientific">Pisolithus microcarpus 441</name>
    <dbReference type="NCBI Taxonomy" id="765257"/>
    <lineage>
        <taxon>Eukaryota</taxon>
        <taxon>Fungi</taxon>
        <taxon>Dikarya</taxon>
        <taxon>Basidiomycota</taxon>
        <taxon>Agaricomycotina</taxon>
        <taxon>Agaricomycetes</taxon>
        <taxon>Agaricomycetidae</taxon>
        <taxon>Boletales</taxon>
        <taxon>Sclerodermatineae</taxon>
        <taxon>Pisolithaceae</taxon>
        <taxon>Pisolithus</taxon>
    </lineage>
</organism>
<protein>
    <submittedName>
        <fullName evidence="2">Uncharacterized protein</fullName>
    </submittedName>
</protein>